<gene>
    <name evidence="2" type="ORF">MEBOL_003689</name>
</gene>
<name>A0A250IEG7_9BACT</name>
<dbReference type="KEGG" id="mbd:MEBOL_003689"/>
<dbReference type="AlphaFoldDB" id="A0A250IEG7"/>
<reference evidence="2 3" key="1">
    <citation type="submission" date="2017-06" db="EMBL/GenBank/DDBJ databases">
        <authorList>
            <person name="Kim H.J."/>
            <person name="Triplett B.A."/>
        </authorList>
    </citation>
    <scope>NUCLEOTIDE SEQUENCE [LARGE SCALE GENOMIC DNA]</scope>
    <source>
        <strain evidence="2 3">DSM 14713</strain>
    </source>
</reference>
<dbReference type="EMBL" id="CP022163">
    <property type="protein sequence ID" value="ATB30229.1"/>
    <property type="molecule type" value="Genomic_DNA"/>
</dbReference>
<proteinExistence type="predicted"/>
<dbReference type="OrthoDB" id="5294070at2"/>
<evidence type="ECO:0000313" key="3">
    <source>
        <dbReference type="Proteomes" id="UP000217289"/>
    </source>
</evidence>
<organism evidence="2 3">
    <name type="scientific">Melittangium boletus DSM 14713</name>
    <dbReference type="NCBI Taxonomy" id="1294270"/>
    <lineage>
        <taxon>Bacteria</taxon>
        <taxon>Pseudomonadati</taxon>
        <taxon>Myxococcota</taxon>
        <taxon>Myxococcia</taxon>
        <taxon>Myxococcales</taxon>
        <taxon>Cystobacterineae</taxon>
        <taxon>Archangiaceae</taxon>
        <taxon>Melittangium</taxon>
    </lineage>
</organism>
<protein>
    <submittedName>
        <fullName evidence="2">Uncharacterized protein</fullName>
    </submittedName>
</protein>
<dbReference type="Proteomes" id="UP000217289">
    <property type="component" value="Chromosome"/>
</dbReference>
<evidence type="ECO:0000313" key="2">
    <source>
        <dbReference type="EMBL" id="ATB30229.1"/>
    </source>
</evidence>
<accession>A0A250IEG7</accession>
<sequence>MARRKQAPPPTDETTLRVRNLIALDAAHLMRRLEARRGEMFVLFSRLRSRAPMLETLATRYTSATFHELMHLPAREQSIVDHFYECLDTMRWYFTYTEDMPSTAQQTFSTLHRRLEEAHRKLVATLGPPVSPDGVTVVEGEVLRRADTPEPEAPSKPRRAIKSLP</sequence>
<dbReference type="RefSeq" id="WP_095978700.1">
    <property type="nucleotide sequence ID" value="NZ_CP022163.1"/>
</dbReference>
<feature type="region of interest" description="Disordered" evidence="1">
    <location>
        <begin position="144"/>
        <end position="165"/>
    </location>
</feature>
<feature type="compositionally biased region" description="Basic residues" evidence="1">
    <location>
        <begin position="156"/>
        <end position="165"/>
    </location>
</feature>
<keyword evidence="3" id="KW-1185">Reference proteome</keyword>
<evidence type="ECO:0000256" key="1">
    <source>
        <dbReference type="SAM" id="MobiDB-lite"/>
    </source>
</evidence>